<dbReference type="Proteomes" id="UP000653480">
    <property type="component" value="Unassembled WGS sequence"/>
</dbReference>
<evidence type="ECO:0000256" key="1">
    <source>
        <dbReference type="SAM" id="MobiDB-lite"/>
    </source>
</evidence>
<sequence length="160" mass="16497">MRKVTGRLVPARISAPYAWTPTYTSENVTGAVPKTLDRRRRVPAPPTLARTTIRTVCPPRAAVIRSVEVVHAPTRRCCCTGEAPPDFGGAARCPGALEAAARPRAAEDEAVEDEAAEDEAVEDGPAAALAAAGDSAWTGAVGSAAVAPPTATARAAMVNR</sequence>
<feature type="region of interest" description="Disordered" evidence="1">
    <location>
        <begin position="104"/>
        <end position="126"/>
    </location>
</feature>
<feature type="compositionally biased region" description="Acidic residues" evidence="1">
    <location>
        <begin position="108"/>
        <end position="122"/>
    </location>
</feature>
<gene>
    <name evidence="2" type="ORF">GCM10011574_48500</name>
</gene>
<feature type="region of interest" description="Disordered" evidence="1">
    <location>
        <begin position="139"/>
        <end position="160"/>
    </location>
</feature>
<protein>
    <submittedName>
        <fullName evidence="2">Uncharacterized protein</fullName>
    </submittedName>
</protein>
<name>A0A8H9H7F5_9ACTN</name>
<comment type="caution">
    <text evidence="2">The sequence shown here is derived from an EMBL/GenBank/DDBJ whole genome shotgun (WGS) entry which is preliminary data.</text>
</comment>
<evidence type="ECO:0000313" key="2">
    <source>
        <dbReference type="EMBL" id="GGO21300.1"/>
    </source>
</evidence>
<dbReference type="EMBL" id="BMMN01000009">
    <property type="protein sequence ID" value="GGO21300.1"/>
    <property type="molecule type" value="Genomic_DNA"/>
</dbReference>
<reference evidence="2" key="2">
    <citation type="submission" date="2020-09" db="EMBL/GenBank/DDBJ databases">
        <authorList>
            <person name="Sun Q."/>
            <person name="Zhou Y."/>
        </authorList>
    </citation>
    <scope>NUCLEOTIDE SEQUENCE</scope>
    <source>
        <strain evidence="2">CGMCC 4.7138</strain>
    </source>
</reference>
<evidence type="ECO:0000313" key="3">
    <source>
        <dbReference type="Proteomes" id="UP000653480"/>
    </source>
</evidence>
<organism evidence="2 3">
    <name type="scientific">Microbispora bryophytorum</name>
    <dbReference type="NCBI Taxonomy" id="1460882"/>
    <lineage>
        <taxon>Bacteria</taxon>
        <taxon>Bacillati</taxon>
        <taxon>Actinomycetota</taxon>
        <taxon>Actinomycetes</taxon>
        <taxon>Streptosporangiales</taxon>
        <taxon>Streptosporangiaceae</taxon>
        <taxon>Microbispora</taxon>
    </lineage>
</organism>
<accession>A0A8H9H7F5</accession>
<reference evidence="2" key="1">
    <citation type="journal article" date="2014" name="Int. J. Syst. Evol. Microbiol.">
        <title>Complete genome sequence of Corynebacterium casei LMG S-19264T (=DSM 44701T), isolated from a smear-ripened cheese.</title>
        <authorList>
            <consortium name="US DOE Joint Genome Institute (JGI-PGF)"/>
            <person name="Walter F."/>
            <person name="Albersmeier A."/>
            <person name="Kalinowski J."/>
            <person name="Ruckert C."/>
        </authorList>
    </citation>
    <scope>NUCLEOTIDE SEQUENCE</scope>
    <source>
        <strain evidence="2">CGMCC 4.7138</strain>
    </source>
</reference>
<dbReference type="AlphaFoldDB" id="A0A8H9H7F5"/>
<proteinExistence type="predicted"/>
<keyword evidence="3" id="KW-1185">Reference proteome</keyword>